<organism evidence="1">
    <name type="scientific">Anopheles funestus</name>
    <name type="common">African malaria mosquito</name>
    <dbReference type="NCBI Taxonomy" id="62324"/>
    <lineage>
        <taxon>Eukaryota</taxon>
        <taxon>Metazoa</taxon>
        <taxon>Ecdysozoa</taxon>
        <taxon>Arthropoda</taxon>
        <taxon>Hexapoda</taxon>
        <taxon>Insecta</taxon>
        <taxon>Pterygota</taxon>
        <taxon>Neoptera</taxon>
        <taxon>Endopterygota</taxon>
        <taxon>Diptera</taxon>
        <taxon>Nematocera</taxon>
        <taxon>Culicoidea</taxon>
        <taxon>Culicidae</taxon>
        <taxon>Anophelinae</taxon>
        <taxon>Anopheles</taxon>
    </lineage>
</organism>
<dbReference type="Pfam" id="PF13855">
    <property type="entry name" value="LRR_8"/>
    <property type="match status" value="1"/>
</dbReference>
<evidence type="ECO:0008006" key="2">
    <source>
        <dbReference type="Google" id="ProtNLM"/>
    </source>
</evidence>
<proteinExistence type="predicted"/>
<reference evidence="1" key="1">
    <citation type="submission" date="2020-05" db="UniProtKB">
        <authorList>
            <consortium name="EnsemblMetazoa"/>
        </authorList>
    </citation>
    <scope>IDENTIFICATION</scope>
    <source>
        <strain evidence="1">FUMOZ</strain>
    </source>
</reference>
<dbReference type="STRING" id="62324.A0A182RZU9"/>
<dbReference type="Gene3D" id="3.80.10.10">
    <property type="entry name" value="Ribonuclease Inhibitor"/>
    <property type="match status" value="1"/>
</dbReference>
<accession>A0A182RZU9</accession>
<dbReference type="InterPro" id="IPR032675">
    <property type="entry name" value="LRR_dom_sf"/>
</dbReference>
<evidence type="ECO:0000313" key="1">
    <source>
        <dbReference type="EnsemblMetazoa" id="AFUN011831-PA"/>
    </source>
</evidence>
<dbReference type="AlphaFoldDB" id="A0A182RZU9"/>
<name>A0A182RZU9_ANOFN</name>
<protein>
    <recommendedName>
        <fullName evidence="2">LRR-7030</fullName>
    </recommendedName>
</protein>
<dbReference type="SUPFAM" id="SSF52058">
    <property type="entry name" value="L domain-like"/>
    <property type="match status" value="1"/>
</dbReference>
<sequence>MYRASTAIVTSKLFDDFTATRQHLETAVIVKMSAFRNFVLENGATLNAVSFEKTYLNSIEFGQNCSLLYVTIERSKLAQLPNSIHELKYLRRLSLILLNLAKNKIRSLYSTVENALFPALANVYLRENKLRSINLNLFNGMKALEQIELSHNLISVVSGSLVSIKKTSSPVCEPACTSLKTSNR</sequence>
<dbReference type="EnsemblMetazoa" id="AFUN011831-RA">
    <property type="protein sequence ID" value="AFUN011831-PA"/>
    <property type="gene ID" value="AFUN011831"/>
</dbReference>
<dbReference type="InterPro" id="IPR001611">
    <property type="entry name" value="Leu-rich_rpt"/>
</dbReference>
<dbReference type="VEuPathDB" id="VectorBase:AFUN011831"/>
<dbReference type="VEuPathDB" id="VectorBase:AFUN2_008117"/>